<dbReference type="EMBL" id="LR786898">
    <property type="protein sequence ID" value="CAB3262760.1"/>
    <property type="molecule type" value="mRNA"/>
</dbReference>
<dbReference type="PANTHER" id="PTHR12461:SF18">
    <property type="entry name" value="JMJC DOMAIN-CONTAINING PROTEIN"/>
    <property type="match status" value="1"/>
</dbReference>
<dbReference type="SUPFAM" id="SSF51197">
    <property type="entry name" value="Clavaminate synthase-like"/>
    <property type="match status" value="1"/>
</dbReference>
<protein>
    <submittedName>
        <fullName evidence="4">Uncharacterized protein LOC100182837</fullName>
    </submittedName>
</protein>
<accession>A0A6F9DIA1</accession>
<evidence type="ECO:0000313" key="4">
    <source>
        <dbReference type="EMBL" id="CAB3262760.1"/>
    </source>
</evidence>
<evidence type="ECO:0000256" key="2">
    <source>
        <dbReference type="SAM" id="SignalP"/>
    </source>
</evidence>
<feature type="region of interest" description="Disordered" evidence="1">
    <location>
        <begin position="305"/>
        <end position="355"/>
    </location>
</feature>
<feature type="domain" description="JmjC" evidence="3">
    <location>
        <begin position="146"/>
        <end position="291"/>
    </location>
</feature>
<organism evidence="4">
    <name type="scientific">Phallusia mammillata</name>
    <dbReference type="NCBI Taxonomy" id="59560"/>
    <lineage>
        <taxon>Eukaryota</taxon>
        <taxon>Metazoa</taxon>
        <taxon>Chordata</taxon>
        <taxon>Tunicata</taxon>
        <taxon>Ascidiacea</taxon>
        <taxon>Phlebobranchia</taxon>
        <taxon>Ascidiidae</taxon>
        <taxon>Phallusia</taxon>
    </lineage>
</organism>
<feature type="signal peptide" evidence="2">
    <location>
        <begin position="1"/>
        <end position="19"/>
    </location>
</feature>
<dbReference type="PANTHER" id="PTHR12461">
    <property type="entry name" value="HYPOXIA-INDUCIBLE FACTOR 1 ALPHA INHIBITOR-RELATED"/>
    <property type="match status" value="1"/>
</dbReference>
<feature type="compositionally biased region" description="Polar residues" evidence="1">
    <location>
        <begin position="306"/>
        <end position="316"/>
    </location>
</feature>
<feature type="compositionally biased region" description="Acidic residues" evidence="1">
    <location>
        <begin position="345"/>
        <end position="355"/>
    </location>
</feature>
<evidence type="ECO:0000256" key="1">
    <source>
        <dbReference type="SAM" id="MobiDB-lite"/>
    </source>
</evidence>
<evidence type="ECO:0000259" key="3">
    <source>
        <dbReference type="PROSITE" id="PS51184"/>
    </source>
</evidence>
<dbReference type="AlphaFoldDB" id="A0A6F9DIA1"/>
<dbReference type="FunFam" id="2.60.120.650:FF:000025">
    <property type="entry name" value="Lysine-specific demethylase 8"/>
    <property type="match status" value="1"/>
</dbReference>
<gene>
    <name evidence="4" type="primary">LOC100182837-002</name>
</gene>
<dbReference type="Gene3D" id="2.60.120.650">
    <property type="entry name" value="Cupin"/>
    <property type="match status" value="1"/>
</dbReference>
<name>A0A6F9DIA1_9ASCI</name>
<dbReference type="PROSITE" id="PS51184">
    <property type="entry name" value="JMJC"/>
    <property type="match status" value="1"/>
</dbReference>
<proteinExistence type="evidence at transcript level"/>
<feature type="chain" id="PRO_5026260037" evidence="2">
    <location>
        <begin position="20"/>
        <end position="498"/>
    </location>
</feature>
<keyword evidence="2" id="KW-0732">Signal</keyword>
<dbReference type="InterPro" id="IPR003347">
    <property type="entry name" value="JmjC_dom"/>
</dbReference>
<sequence length="498" mass="56758">MLRICFFISCLSLVAKVSAGQDDPEISRLKSLPGHMKPFGSEGPFFHVPIVEGFPTTYDFFNNYVIPSIPVVMKGAAKISPAFKKWTDEYFIKHKDASEKVYAEARKKEDRTIPGSFLSFRTFVKQYIKHDIYMVNGVPMFLRRDVLLPPPLNCEKVKKNLADTVMWFSSGGTKSVLHNDDVDNINCLYRGNKTLTFVSPFQTDEDWVASVIDHPEGTYSDIDVDAVDYVKYRKLSDINYGVVQMKEGDCLFIPYKWAHQVNSYGNNLAVNIWFNHLPNNFRNLTPADCGDQSVDATLDRVKFETTDQYSGSTPQQKPIFDKDYSPDKKEHEAKTESTEEIKEEEKEEGEEGGEEETPLIAAVFQAFGQKSSIDIEDLKAGILMMQPSTFQSWDDACENTLNTIYSNMDLNGDNQLNVADHDLFKHKHQEEQYEIMQDVDDYYQALAQALYNAQLVAERVMIRKLIQNGQVEMDMAKNIYGEKFVADIKPVAAAKEEL</sequence>
<dbReference type="Pfam" id="PF13621">
    <property type="entry name" value="Cupin_8"/>
    <property type="match status" value="1"/>
</dbReference>
<dbReference type="InterPro" id="IPR041667">
    <property type="entry name" value="Cupin_8"/>
</dbReference>
<reference evidence="4" key="1">
    <citation type="submission" date="2020-04" db="EMBL/GenBank/DDBJ databases">
        <authorList>
            <person name="Neveu A P."/>
        </authorList>
    </citation>
    <scope>NUCLEOTIDE SEQUENCE</scope>
    <source>
        <tissue evidence="4">Whole embryo</tissue>
    </source>
</reference>
<feature type="compositionally biased region" description="Basic and acidic residues" evidence="1">
    <location>
        <begin position="319"/>
        <end position="344"/>
    </location>
</feature>